<keyword evidence="3" id="KW-1185">Reference proteome</keyword>
<dbReference type="InterPro" id="IPR050648">
    <property type="entry name" value="F-box_LRR-repeat"/>
</dbReference>
<dbReference type="InterPro" id="IPR036047">
    <property type="entry name" value="F-box-like_dom_sf"/>
</dbReference>
<dbReference type="Gene3D" id="1.20.1280.50">
    <property type="match status" value="1"/>
</dbReference>
<dbReference type="STRING" id="658196.A0A397STG2"/>
<evidence type="ECO:0000259" key="1">
    <source>
        <dbReference type="Pfam" id="PF12937"/>
    </source>
</evidence>
<dbReference type="PANTHER" id="PTHR13382">
    <property type="entry name" value="MITOCHONDRIAL ATP SYNTHASE COUPLING FACTOR B"/>
    <property type="match status" value="1"/>
</dbReference>
<name>A0A397STG2_9GLOM</name>
<evidence type="ECO:0000313" key="3">
    <source>
        <dbReference type="Proteomes" id="UP000265703"/>
    </source>
</evidence>
<dbReference type="OrthoDB" id="550575at2759"/>
<dbReference type="GO" id="GO:0005737">
    <property type="term" value="C:cytoplasm"/>
    <property type="evidence" value="ECO:0007669"/>
    <property type="project" value="TreeGrafter"/>
</dbReference>
<dbReference type="SMART" id="SM00367">
    <property type="entry name" value="LRR_CC"/>
    <property type="match status" value="7"/>
</dbReference>
<dbReference type="InterPro" id="IPR006553">
    <property type="entry name" value="Leu-rich_rpt_Cys-con_subtyp"/>
</dbReference>
<dbReference type="Proteomes" id="UP000265703">
    <property type="component" value="Unassembled WGS sequence"/>
</dbReference>
<dbReference type="Gene3D" id="3.80.10.10">
    <property type="entry name" value="Ribonuclease Inhibitor"/>
    <property type="match status" value="2"/>
</dbReference>
<accession>A0A397STG2</accession>
<dbReference type="SUPFAM" id="SSF81383">
    <property type="entry name" value="F-box domain"/>
    <property type="match status" value="1"/>
</dbReference>
<organism evidence="2 3">
    <name type="scientific">Glomus cerebriforme</name>
    <dbReference type="NCBI Taxonomy" id="658196"/>
    <lineage>
        <taxon>Eukaryota</taxon>
        <taxon>Fungi</taxon>
        <taxon>Fungi incertae sedis</taxon>
        <taxon>Mucoromycota</taxon>
        <taxon>Glomeromycotina</taxon>
        <taxon>Glomeromycetes</taxon>
        <taxon>Glomerales</taxon>
        <taxon>Glomeraceae</taxon>
        <taxon>Glomus</taxon>
    </lineage>
</organism>
<evidence type="ECO:0000313" key="2">
    <source>
        <dbReference type="EMBL" id="RIA85964.1"/>
    </source>
</evidence>
<gene>
    <name evidence="2" type="ORF">C1645_808004</name>
</gene>
<reference evidence="2 3" key="1">
    <citation type="submission" date="2018-06" db="EMBL/GenBank/DDBJ databases">
        <title>Comparative genomics reveals the genomic features of Rhizophagus irregularis, R. cerebriforme, R. diaphanum and Gigaspora rosea, and their symbiotic lifestyle signature.</title>
        <authorList>
            <person name="Morin E."/>
            <person name="San Clemente H."/>
            <person name="Chen E.C.H."/>
            <person name="De La Providencia I."/>
            <person name="Hainaut M."/>
            <person name="Kuo A."/>
            <person name="Kohler A."/>
            <person name="Murat C."/>
            <person name="Tang N."/>
            <person name="Roy S."/>
            <person name="Loubradou J."/>
            <person name="Henrissat B."/>
            <person name="Grigoriev I.V."/>
            <person name="Corradi N."/>
            <person name="Roux C."/>
            <person name="Martin F.M."/>
        </authorList>
    </citation>
    <scope>NUCLEOTIDE SEQUENCE [LARGE SCALE GENOMIC DNA]</scope>
    <source>
        <strain evidence="2 3">DAOM 227022</strain>
    </source>
</reference>
<dbReference type="EMBL" id="QKYT01000393">
    <property type="protein sequence ID" value="RIA85964.1"/>
    <property type="molecule type" value="Genomic_DNA"/>
</dbReference>
<sequence>MEEKNNKKDDGSCTTVAEINGNAFYSVSSSLPPEILVNIFSYFSDSIKDLILCAQVNQVWHHIITSFYIWRTVKFNKFETFSRFHDVLQLIAKTRINRALDNWSRFVEAYLNVIESSTSETSEEVEGEEGKYVVTSISFTKPTYFHSTKFYGHYVKKLDLSGIQGKNLITEEMLCDLFPNIPNLENINLYNCYMITDKVIKKLTKSCCHLNKLKLFGCMSLTSRSLYWIETRCPKLTTLNIGFCTNITQRALQSLLTRCKELTSLTISYCTNIPAISLIPMVKNLQGLRKLYMHSSHTSDLIVKNIISHIPKLRKLDLGASSPKLTDATSEIISQHCPNLVYLCLSSSLITNEGLRKIAQGCKKLSFIDLSGCYMIEDGISDFLNYCPELKIIHLNSLLKISGKSFSAIIKSNHIEYASFSSSKILEIPSDDLPSSDDERSRSKIKKLILNNCDISENNLRQIAYWCKNLEYLDINLVCYLNDNILQILCDHLENLKEVVARNCFRGIVCLSEFKLSSF</sequence>
<comment type="caution">
    <text evidence="2">The sequence shown here is derived from an EMBL/GenBank/DDBJ whole genome shotgun (WGS) entry which is preliminary data.</text>
</comment>
<feature type="domain" description="F-box" evidence="1">
    <location>
        <begin position="29"/>
        <end position="75"/>
    </location>
</feature>
<dbReference type="AlphaFoldDB" id="A0A397STG2"/>
<dbReference type="Pfam" id="PF12937">
    <property type="entry name" value="F-box-like"/>
    <property type="match status" value="1"/>
</dbReference>
<dbReference type="SUPFAM" id="SSF52047">
    <property type="entry name" value="RNI-like"/>
    <property type="match status" value="2"/>
</dbReference>
<protein>
    <recommendedName>
        <fullName evidence="1">F-box domain-containing protein</fullName>
    </recommendedName>
</protein>
<dbReference type="InterPro" id="IPR001810">
    <property type="entry name" value="F-box_dom"/>
</dbReference>
<proteinExistence type="predicted"/>
<dbReference type="InterPro" id="IPR032675">
    <property type="entry name" value="LRR_dom_sf"/>
</dbReference>